<dbReference type="Proteomes" id="UP000656042">
    <property type="component" value="Unassembled WGS sequence"/>
</dbReference>
<reference evidence="1" key="1">
    <citation type="journal article" date="2014" name="Int. J. Syst. Evol. Microbiol.">
        <title>Complete genome sequence of Corynebacterium casei LMG S-19264T (=DSM 44701T), isolated from a smear-ripened cheese.</title>
        <authorList>
            <consortium name="US DOE Joint Genome Institute (JGI-PGF)"/>
            <person name="Walter F."/>
            <person name="Albersmeier A."/>
            <person name="Kalinowski J."/>
            <person name="Ruckert C."/>
        </authorList>
    </citation>
    <scope>NUCLEOTIDE SEQUENCE</scope>
    <source>
        <strain evidence="1">CGMCC 4.7299</strain>
    </source>
</reference>
<sequence>MFRRTHRTDRGEVLLLVGDLGIDKTVSHREAHPAGFPRARTAVPPTQNISACSRTGPGLGRGV</sequence>
<protein>
    <submittedName>
        <fullName evidence="1">Uncharacterized protein</fullName>
    </submittedName>
</protein>
<keyword evidence="2" id="KW-1185">Reference proteome</keyword>
<organism evidence="1 2">
    <name type="scientific">Mangrovihabitans endophyticus</name>
    <dbReference type="NCBI Taxonomy" id="1751298"/>
    <lineage>
        <taxon>Bacteria</taxon>
        <taxon>Bacillati</taxon>
        <taxon>Actinomycetota</taxon>
        <taxon>Actinomycetes</taxon>
        <taxon>Micromonosporales</taxon>
        <taxon>Micromonosporaceae</taxon>
        <taxon>Mangrovihabitans</taxon>
    </lineage>
</organism>
<reference evidence="1" key="2">
    <citation type="submission" date="2020-09" db="EMBL/GenBank/DDBJ databases">
        <authorList>
            <person name="Sun Q."/>
            <person name="Zhou Y."/>
        </authorList>
    </citation>
    <scope>NUCLEOTIDE SEQUENCE</scope>
    <source>
        <strain evidence="1">CGMCC 4.7299</strain>
    </source>
</reference>
<dbReference type="AlphaFoldDB" id="A0A8J3FS01"/>
<name>A0A8J3FS01_9ACTN</name>
<evidence type="ECO:0000313" key="1">
    <source>
        <dbReference type="EMBL" id="GGL20688.1"/>
    </source>
</evidence>
<evidence type="ECO:0000313" key="2">
    <source>
        <dbReference type="Proteomes" id="UP000656042"/>
    </source>
</evidence>
<comment type="caution">
    <text evidence="1">The sequence shown here is derived from an EMBL/GenBank/DDBJ whole genome shotgun (WGS) entry which is preliminary data.</text>
</comment>
<gene>
    <name evidence="1" type="ORF">GCM10012284_64160</name>
</gene>
<dbReference type="EMBL" id="BMMX01000081">
    <property type="protein sequence ID" value="GGL20688.1"/>
    <property type="molecule type" value="Genomic_DNA"/>
</dbReference>
<accession>A0A8J3FS01</accession>
<proteinExistence type="predicted"/>